<accession>A0A136J615</accession>
<dbReference type="EMBL" id="KQ964248">
    <property type="protein sequence ID" value="KXJ92604.1"/>
    <property type="molecule type" value="Genomic_DNA"/>
</dbReference>
<evidence type="ECO:0000313" key="2">
    <source>
        <dbReference type="EMBL" id="KXJ92604.1"/>
    </source>
</evidence>
<feature type="region of interest" description="Disordered" evidence="1">
    <location>
        <begin position="1"/>
        <end position="50"/>
    </location>
</feature>
<sequence length="271" mass="29860">MGPSKNSNKKSKGKEKQTTKKAEKPEDTARAPTETQTRAGPSTGSTSANLQMAQVGEKAVVQPSKPVYGPLNAHQTANFVKAVAVAQVDIGPVTGFSDEAERKRKQEDRDQLIRYIEYMFGYIPNYLDHDDDASLRRAADMIREVYAQRDITASMDRGSELLADIFFGGLRQPNDTTETAPETVPAASGTTGQATAGRRARTIRVRGGSIVRLNHRNEPLYGSQLMIEGRALAQGRVSPQRDELMAYVVEQFESVWKSGILDEMQDMPVLE</sequence>
<evidence type="ECO:0000313" key="3">
    <source>
        <dbReference type="Proteomes" id="UP000070501"/>
    </source>
</evidence>
<name>A0A136J615_9PEZI</name>
<feature type="region of interest" description="Disordered" evidence="1">
    <location>
        <begin position="172"/>
        <end position="197"/>
    </location>
</feature>
<dbReference type="Proteomes" id="UP000070501">
    <property type="component" value="Unassembled WGS sequence"/>
</dbReference>
<gene>
    <name evidence="2" type="ORF">Micbo1qcDRAFT_202818</name>
</gene>
<reference evidence="3" key="1">
    <citation type="submission" date="2016-02" db="EMBL/GenBank/DDBJ databases">
        <title>Draft genome sequence of Microdochium bolleyi, a fungal endophyte of beachgrass.</title>
        <authorList>
            <consortium name="DOE Joint Genome Institute"/>
            <person name="David A.S."/>
            <person name="May G."/>
            <person name="Haridas S."/>
            <person name="Lim J."/>
            <person name="Wang M."/>
            <person name="Labutti K."/>
            <person name="Lipzen A."/>
            <person name="Barry K."/>
            <person name="Grigoriev I.V."/>
        </authorList>
    </citation>
    <scope>NUCLEOTIDE SEQUENCE [LARGE SCALE GENOMIC DNA]</scope>
    <source>
        <strain evidence="3">J235TASD1</strain>
    </source>
</reference>
<dbReference type="InParanoid" id="A0A136J615"/>
<feature type="compositionally biased region" description="Polar residues" evidence="1">
    <location>
        <begin position="33"/>
        <end position="50"/>
    </location>
</feature>
<evidence type="ECO:0000256" key="1">
    <source>
        <dbReference type="SAM" id="MobiDB-lite"/>
    </source>
</evidence>
<proteinExistence type="predicted"/>
<feature type="compositionally biased region" description="Basic and acidic residues" evidence="1">
    <location>
        <begin position="14"/>
        <end position="29"/>
    </location>
</feature>
<keyword evidence="3" id="KW-1185">Reference proteome</keyword>
<protein>
    <submittedName>
        <fullName evidence="2">Uncharacterized protein</fullName>
    </submittedName>
</protein>
<dbReference type="AlphaFoldDB" id="A0A136J615"/>
<organism evidence="2 3">
    <name type="scientific">Microdochium bolleyi</name>
    <dbReference type="NCBI Taxonomy" id="196109"/>
    <lineage>
        <taxon>Eukaryota</taxon>
        <taxon>Fungi</taxon>
        <taxon>Dikarya</taxon>
        <taxon>Ascomycota</taxon>
        <taxon>Pezizomycotina</taxon>
        <taxon>Sordariomycetes</taxon>
        <taxon>Xylariomycetidae</taxon>
        <taxon>Xylariales</taxon>
        <taxon>Microdochiaceae</taxon>
        <taxon>Microdochium</taxon>
    </lineage>
</organism>
<feature type="compositionally biased region" description="Low complexity" evidence="1">
    <location>
        <begin position="176"/>
        <end position="197"/>
    </location>
</feature>